<accession>A0ABV9MXF6</accession>
<dbReference type="Proteomes" id="UP001595969">
    <property type="component" value="Unassembled WGS sequence"/>
</dbReference>
<keyword evidence="4" id="KW-1185">Reference proteome</keyword>
<sequence length="369" mass="41582">MAKIGRELLNRLASDQVKGPFVTVMLNTHVAHQEIEKDILKFKNFIKEAKKRYTKRYPDLDWNQIQTKADAILNSADFWRNTTKSIAIILTPEETLVHHLNIEVDDQYYVGDTPYLLAIIKNAQYNYDYYLLALNRDSMSLYKMENNRLNTVELPEEAPTTLKKALGEEITGGGANFRSSGNASGSGQHGTSDKEEEVAIDWANYYIAIGDFLRNFIEKEEKLPLYLFGLPENQAMFKKYAKNIVSTEGVGVPLSPTSLSVAELSRGAEIISIELAQKQISNYKKLIEAKYYDQLADIKQTASLGRISQLFIATSNLVPGFGENVDEEYDWRQELNTIAIDVINHGGEVSLLDQADAPGQKALIAILRY</sequence>
<evidence type="ECO:0000256" key="1">
    <source>
        <dbReference type="SAM" id="MobiDB-lite"/>
    </source>
</evidence>
<dbReference type="EMBL" id="JBHSGS010000040">
    <property type="protein sequence ID" value="MFC4719510.1"/>
    <property type="molecule type" value="Genomic_DNA"/>
</dbReference>
<feature type="compositionally biased region" description="Polar residues" evidence="1">
    <location>
        <begin position="177"/>
        <end position="190"/>
    </location>
</feature>
<reference evidence="4" key="1">
    <citation type="journal article" date="2019" name="Int. J. Syst. Evol. Microbiol.">
        <title>The Global Catalogue of Microorganisms (GCM) 10K type strain sequencing project: providing services to taxonomists for standard genome sequencing and annotation.</title>
        <authorList>
            <consortium name="The Broad Institute Genomics Platform"/>
            <consortium name="The Broad Institute Genome Sequencing Center for Infectious Disease"/>
            <person name="Wu L."/>
            <person name="Ma J."/>
        </authorList>
    </citation>
    <scope>NUCLEOTIDE SEQUENCE [LARGE SCALE GENOMIC DNA]</scope>
    <source>
        <strain evidence="4">CGMCC 1.19032</strain>
    </source>
</reference>
<comment type="caution">
    <text evidence="3">The sequence shown here is derived from an EMBL/GenBank/DDBJ whole genome shotgun (WGS) entry which is preliminary data.</text>
</comment>
<evidence type="ECO:0000313" key="3">
    <source>
        <dbReference type="EMBL" id="MFC4719510.1"/>
    </source>
</evidence>
<feature type="region of interest" description="Disordered" evidence="1">
    <location>
        <begin position="173"/>
        <end position="192"/>
    </location>
</feature>
<evidence type="ECO:0000313" key="4">
    <source>
        <dbReference type="Proteomes" id="UP001595969"/>
    </source>
</evidence>
<name>A0ABV9MXF6_9ENTE</name>
<gene>
    <name evidence="3" type="ORF">ACFO5I_07160</name>
</gene>
<dbReference type="Pfam" id="PF18848">
    <property type="entry name" value="baeRF_family6"/>
    <property type="match status" value="1"/>
</dbReference>
<organism evidence="3 4">
    <name type="scientific">Enterococcus lemanii</name>
    <dbReference type="NCBI Taxonomy" id="1159752"/>
    <lineage>
        <taxon>Bacteria</taxon>
        <taxon>Bacillati</taxon>
        <taxon>Bacillota</taxon>
        <taxon>Bacilli</taxon>
        <taxon>Lactobacillales</taxon>
        <taxon>Enterococcaceae</taxon>
        <taxon>Enterococcus</taxon>
    </lineage>
</organism>
<evidence type="ECO:0000259" key="2">
    <source>
        <dbReference type="Pfam" id="PF18848"/>
    </source>
</evidence>
<dbReference type="InterPro" id="IPR040628">
    <property type="entry name" value="BaeRF_family6"/>
</dbReference>
<feature type="domain" description="Bacterial archaeo-eukaryotic release factor family 6" evidence="2">
    <location>
        <begin position="127"/>
        <end position="271"/>
    </location>
</feature>
<dbReference type="RefSeq" id="WP_204653116.1">
    <property type="nucleotide sequence ID" value="NZ_JAFBFD010000005.1"/>
</dbReference>
<proteinExistence type="predicted"/>
<protein>
    <recommendedName>
        <fullName evidence="2">Bacterial archaeo-eukaryotic release factor family 6 domain-containing protein</fullName>
    </recommendedName>
</protein>